<feature type="domain" description="Metal-dependent phosphohydrolase 7TM extracellular" evidence="2">
    <location>
        <begin position="10"/>
        <end position="221"/>
    </location>
</feature>
<feature type="transmembrane region" description="Helical" evidence="1">
    <location>
        <begin position="273"/>
        <end position="291"/>
    </location>
</feature>
<name>A0A382IQB2_9ZZZZ</name>
<evidence type="ECO:0000259" key="2">
    <source>
        <dbReference type="Pfam" id="PF07697"/>
    </source>
</evidence>
<keyword evidence="1" id="KW-0472">Membrane</keyword>
<protein>
    <recommendedName>
        <fullName evidence="2">Metal-dependent phosphohydrolase 7TM extracellular domain-containing protein</fullName>
    </recommendedName>
</protein>
<proteinExistence type="predicted"/>
<dbReference type="PANTHER" id="PTHR36442">
    <property type="entry name" value="CYCLIC-DI-AMP PHOSPHODIESTERASE PGPH"/>
    <property type="match status" value="1"/>
</dbReference>
<dbReference type="Pfam" id="PF07697">
    <property type="entry name" value="7TMR-HDED"/>
    <property type="match status" value="1"/>
</dbReference>
<reference evidence="3" key="1">
    <citation type="submission" date="2018-05" db="EMBL/GenBank/DDBJ databases">
        <authorList>
            <person name="Lanie J.A."/>
            <person name="Ng W.-L."/>
            <person name="Kazmierczak K.M."/>
            <person name="Andrzejewski T.M."/>
            <person name="Davidsen T.M."/>
            <person name="Wayne K.J."/>
            <person name="Tettelin H."/>
            <person name="Glass J.I."/>
            <person name="Rusch D."/>
            <person name="Podicherti R."/>
            <person name="Tsui H.-C.T."/>
            <person name="Winkler M.E."/>
        </authorList>
    </citation>
    <scope>NUCLEOTIDE SEQUENCE</scope>
</reference>
<sequence length="356" mass="38450">PFSVPKSVAELQRERTDAAAGVPPTFAYRSAAGDTMVARLDRFFDELDSIASAGDVDVLQGILLGESVIAGLEQAMLLMDAETRQLLRSAAVTGASQFSVIGVADASEARELTTESVLIQDPGATSRRSVLSTDVLIGRDFHEQVVGQLQTPSPELSELLRLIIIRHTVYTLVFDPNLTEADREQARQAVPEFLGNVVQQEAIVRANEPITEEDLVRLGAYEAELRRLQVLEEPGLQVGLLVGSFLLNFSILAVFGALIYFVRPRIYKSLRWLLLQVTLVVVYFGVARLVASNGLPPVALPVAFVVLPVAVLWDSRLALIIGLVVAGLTVAQPPFAELEVLFPVMIGAAAAAMGVR</sequence>
<organism evidence="3">
    <name type="scientific">marine metagenome</name>
    <dbReference type="NCBI Taxonomy" id="408172"/>
    <lineage>
        <taxon>unclassified sequences</taxon>
        <taxon>metagenomes</taxon>
        <taxon>ecological metagenomes</taxon>
    </lineage>
</organism>
<feature type="transmembrane region" description="Helical" evidence="1">
    <location>
        <begin position="238"/>
        <end position="261"/>
    </location>
</feature>
<keyword evidence="1" id="KW-0812">Transmembrane</keyword>
<evidence type="ECO:0000256" key="1">
    <source>
        <dbReference type="SAM" id="Phobius"/>
    </source>
</evidence>
<dbReference type="EMBL" id="UINC01068867">
    <property type="protein sequence ID" value="SVC01806.1"/>
    <property type="molecule type" value="Genomic_DNA"/>
</dbReference>
<accession>A0A382IQB2</accession>
<dbReference type="AlphaFoldDB" id="A0A382IQB2"/>
<dbReference type="InterPro" id="IPR011624">
    <property type="entry name" value="Metal-dep_PHydrolase_7TM_extra"/>
</dbReference>
<keyword evidence="1" id="KW-1133">Transmembrane helix</keyword>
<gene>
    <name evidence="3" type="ORF">METZ01_LOCUS254660</name>
</gene>
<dbReference type="PANTHER" id="PTHR36442:SF1">
    <property type="entry name" value="CYCLIC-DI-AMP PHOSPHODIESTERASE PGPH"/>
    <property type="match status" value="1"/>
</dbReference>
<dbReference type="InterPro" id="IPR052722">
    <property type="entry name" value="PgpH_phosphodiesterase"/>
</dbReference>
<feature type="non-terminal residue" evidence="3">
    <location>
        <position position="356"/>
    </location>
</feature>
<evidence type="ECO:0000313" key="3">
    <source>
        <dbReference type="EMBL" id="SVC01806.1"/>
    </source>
</evidence>
<feature type="non-terminal residue" evidence="3">
    <location>
        <position position="1"/>
    </location>
</feature>